<sequence>MTAEVCRYCGATFTPEEIAAERKSQSLVVGIGCLGLLLALGYCAYSVGDTGSQSQNAATPAAATQAAAPAKPASVTQAADIKRIALPKGAPAAPVTPMCAGANEAICEANRIQFDRQDWPRAWRGDYQGQRNVAYCLSTGCDGAVTINESAACAWRIVILAAAHDEATDLDNRALEANCDKLSEIARTAATIRAEEIATRIYPPD</sequence>
<keyword evidence="3" id="KW-1185">Reference proteome</keyword>
<proteinExistence type="predicted"/>
<name>A0ABR6NFP2_9SPHN</name>
<evidence type="ECO:0008006" key="4">
    <source>
        <dbReference type="Google" id="ProtNLM"/>
    </source>
</evidence>
<keyword evidence="1" id="KW-1133">Transmembrane helix</keyword>
<reference evidence="2 3" key="1">
    <citation type="submission" date="2020-08" db="EMBL/GenBank/DDBJ databases">
        <title>Exploring microbial biodiversity for novel pathways involved in the catabolism of aromatic compounds derived from lignin.</title>
        <authorList>
            <person name="Elkins J."/>
        </authorList>
    </citation>
    <scope>NUCLEOTIDE SEQUENCE [LARGE SCALE GENOMIC DNA]</scope>
    <source>
        <strain evidence="2 3">B1D3A</strain>
    </source>
</reference>
<keyword evidence="1" id="KW-0472">Membrane</keyword>
<evidence type="ECO:0000313" key="2">
    <source>
        <dbReference type="EMBL" id="MBB5985328.1"/>
    </source>
</evidence>
<accession>A0ABR6NFP2</accession>
<feature type="transmembrane region" description="Helical" evidence="1">
    <location>
        <begin position="27"/>
        <end position="47"/>
    </location>
</feature>
<organism evidence="2 3">
    <name type="scientific">Sphingobium lignivorans</name>
    <dbReference type="NCBI Taxonomy" id="2735886"/>
    <lineage>
        <taxon>Bacteria</taxon>
        <taxon>Pseudomonadati</taxon>
        <taxon>Pseudomonadota</taxon>
        <taxon>Alphaproteobacteria</taxon>
        <taxon>Sphingomonadales</taxon>
        <taxon>Sphingomonadaceae</taxon>
        <taxon>Sphingobium</taxon>
    </lineage>
</organism>
<keyword evidence="1" id="KW-0812">Transmembrane</keyword>
<dbReference type="Proteomes" id="UP001138540">
    <property type="component" value="Unassembled WGS sequence"/>
</dbReference>
<protein>
    <recommendedName>
        <fullName evidence="4">DUF4189 domain-containing protein</fullName>
    </recommendedName>
</protein>
<evidence type="ECO:0000313" key="3">
    <source>
        <dbReference type="Proteomes" id="UP001138540"/>
    </source>
</evidence>
<evidence type="ECO:0000256" key="1">
    <source>
        <dbReference type="SAM" id="Phobius"/>
    </source>
</evidence>
<gene>
    <name evidence="2" type="ORF">HNP60_001302</name>
</gene>
<dbReference type="RefSeq" id="WP_184151579.1">
    <property type="nucleotide sequence ID" value="NZ_JACHKA010000001.1"/>
</dbReference>
<comment type="caution">
    <text evidence="2">The sequence shown here is derived from an EMBL/GenBank/DDBJ whole genome shotgun (WGS) entry which is preliminary data.</text>
</comment>
<dbReference type="EMBL" id="JACHKA010000001">
    <property type="protein sequence ID" value="MBB5985328.1"/>
    <property type="molecule type" value="Genomic_DNA"/>
</dbReference>